<feature type="region of interest" description="Disordered" evidence="1">
    <location>
        <begin position="1"/>
        <end position="37"/>
    </location>
</feature>
<dbReference type="STRING" id="4538.I1QAC2"/>
<evidence type="ECO:0000256" key="1">
    <source>
        <dbReference type="SAM" id="MobiDB-lite"/>
    </source>
</evidence>
<dbReference type="EnsemblPlants" id="ORGLA07G0106400.1">
    <property type="protein sequence ID" value="ORGLA07G0106400.1"/>
    <property type="gene ID" value="ORGLA07G0106400"/>
</dbReference>
<accession>I1QAC2</accession>
<dbReference type="AlphaFoldDB" id="I1QAC2"/>
<dbReference type="InterPro" id="IPR013103">
    <property type="entry name" value="RVT_2"/>
</dbReference>
<dbReference type="HOGENOM" id="CLU_001650_6_0_1"/>
<dbReference type="eggNOG" id="KOG0017">
    <property type="taxonomic scope" value="Eukaryota"/>
</dbReference>
<dbReference type="PANTHER" id="PTHR11439">
    <property type="entry name" value="GAG-POL-RELATED RETROTRANSPOSON"/>
    <property type="match status" value="1"/>
</dbReference>
<organism evidence="3 4">
    <name type="scientific">Oryza glaberrima</name>
    <name type="common">African rice</name>
    <dbReference type="NCBI Taxonomy" id="4538"/>
    <lineage>
        <taxon>Eukaryota</taxon>
        <taxon>Viridiplantae</taxon>
        <taxon>Streptophyta</taxon>
        <taxon>Embryophyta</taxon>
        <taxon>Tracheophyta</taxon>
        <taxon>Spermatophyta</taxon>
        <taxon>Magnoliopsida</taxon>
        <taxon>Liliopsida</taxon>
        <taxon>Poales</taxon>
        <taxon>Poaceae</taxon>
        <taxon>BOP clade</taxon>
        <taxon>Oryzoideae</taxon>
        <taxon>Oryzeae</taxon>
        <taxon>Oryzinae</taxon>
        <taxon>Oryza</taxon>
    </lineage>
</organism>
<proteinExistence type="predicted"/>
<dbReference type="OMA" id="CATPMET"/>
<dbReference type="InterPro" id="IPR043502">
    <property type="entry name" value="DNA/RNA_pol_sf"/>
</dbReference>
<feature type="compositionally biased region" description="Pro residues" evidence="1">
    <location>
        <begin position="1"/>
        <end position="11"/>
    </location>
</feature>
<dbReference type="PANTHER" id="PTHR11439:SF515">
    <property type="entry name" value="GAG-POL POLYPROTEIN"/>
    <property type="match status" value="1"/>
</dbReference>
<sequence>TGNAPTPPTPATPEAETGAASPKFVSPPSNLTDVLDADHDDDVPLRFRTVENILGHTATPGLVHLELDSANEHAVYTHVKGDAKLIIGMYVDDLIITGADQASIGAFKREMCNIFNMSDLRLLSYYLGLEVKQREIGISLCQLAYAGKLLDKSGMGDCNACATPMETRLKLSKTSMSPLVNATNYHSIIGGLCYLVNTRPDIAHAVGYLSRFMEELHEDHQAAVKHVLRYIAGTRHHGVHYARKQDGKPALHGFSDSDMAGDLDTRRSTSSVLFFLGSRPVLWQSTKQKVVALSLCEAEYITATAAACQGVWLARLLSDLLNSEPGAPEIKVDNKSAIVNYVRTEEQLADVLTKPLGRVQFQELCNGIGIVEFDGDDGKN</sequence>
<dbReference type="CDD" id="cd09272">
    <property type="entry name" value="RNase_HI_RT_Ty1"/>
    <property type="match status" value="1"/>
</dbReference>
<feature type="domain" description="Reverse transcriptase Ty1/copia-type" evidence="2">
    <location>
        <begin position="69"/>
        <end position="166"/>
    </location>
</feature>
<reference evidence="3" key="1">
    <citation type="submission" date="2015-06" db="UniProtKB">
        <authorList>
            <consortium name="EnsemblPlants"/>
        </authorList>
    </citation>
    <scope>IDENTIFICATION</scope>
</reference>
<dbReference type="SUPFAM" id="SSF56672">
    <property type="entry name" value="DNA/RNA polymerases"/>
    <property type="match status" value="1"/>
</dbReference>
<protein>
    <recommendedName>
        <fullName evidence="2">Reverse transcriptase Ty1/copia-type domain-containing protein</fullName>
    </recommendedName>
</protein>
<dbReference type="Proteomes" id="UP000007306">
    <property type="component" value="Chromosome 7"/>
</dbReference>
<dbReference type="Pfam" id="PF07727">
    <property type="entry name" value="RVT_2"/>
    <property type="match status" value="1"/>
</dbReference>
<evidence type="ECO:0000313" key="3">
    <source>
        <dbReference type="EnsemblPlants" id="ORGLA07G0106400.1"/>
    </source>
</evidence>
<evidence type="ECO:0000259" key="2">
    <source>
        <dbReference type="Pfam" id="PF07727"/>
    </source>
</evidence>
<evidence type="ECO:0000313" key="4">
    <source>
        <dbReference type="Proteomes" id="UP000007306"/>
    </source>
</evidence>
<dbReference type="Gramene" id="ORGLA07G0106400.1">
    <property type="protein sequence ID" value="ORGLA07G0106400.1"/>
    <property type="gene ID" value="ORGLA07G0106400"/>
</dbReference>
<reference evidence="3 4" key="2">
    <citation type="submission" date="2018-04" db="EMBL/GenBank/DDBJ databases">
        <title>OglaRS2 (Oryza glaberrima Reference Sequence Version 2).</title>
        <authorList>
            <person name="Zhang J."/>
            <person name="Kudrna D."/>
            <person name="Lee S."/>
            <person name="Talag J."/>
            <person name="Rajasekar S."/>
            <person name="Wing R.A."/>
        </authorList>
    </citation>
    <scope>NUCLEOTIDE SEQUENCE [LARGE SCALE GENOMIC DNA]</scope>
    <source>
        <strain evidence="3 4">cv. IRGC 96717</strain>
    </source>
</reference>
<name>I1QAC2_ORYGL</name>
<keyword evidence="4" id="KW-1185">Reference proteome</keyword>